<evidence type="ECO:0000256" key="1">
    <source>
        <dbReference type="SAM" id="Phobius"/>
    </source>
</evidence>
<dbReference type="Proteomes" id="UP001596496">
    <property type="component" value="Unassembled WGS sequence"/>
</dbReference>
<feature type="transmembrane region" description="Helical" evidence="1">
    <location>
        <begin position="103"/>
        <end position="123"/>
    </location>
</feature>
<keyword evidence="1" id="KW-0472">Membrane</keyword>
<reference evidence="3" key="1">
    <citation type="journal article" date="2019" name="Int. J. Syst. Evol. Microbiol.">
        <title>The Global Catalogue of Microorganisms (GCM) 10K type strain sequencing project: providing services to taxonomists for standard genome sequencing and annotation.</title>
        <authorList>
            <consortium name="The Broad Institute Genomics Platform"/>
            <consortium name="The Broad Institute Genome Sequencing Center for Infectious Disease"/>
            <person name="Wu L."/>
            <person name="Ma J."/>
        </authorList>
    </citation>
    <scope>NUCLEOTIDE SEQUENCE [LARGE SCALE GENOMIC DNA]</scope>
    <source>
        <strain evidence="3">CECT 7649</strain>
    </source>
</reference>
<dbReference type="EMBL" id="JBHTCG010000004">
    <property type="protein sequence ID" value="MFC7382024.1"/>
    <property type="molecule type" value="Genomic_DNA"/>
</dbReference>
<feature type="transmembrane region" description="Helical" evidence="1">
    <location>
        <begin position="48"/>
        <end position="68"/>
    </location>
</feature>
<dbReference type="RefSeq" id="WP_380825120.1">
    <property type="nucleotide sequence ID" value="NZ_JBHTCG010000004.1"/>
</dbReference>
<accession>A0ABW2NYX0</accession>
<name>A0ABW2NYX0_9ACTN</name>
<organism evidence="2 3">
    <name type="scientific">Sphaerisporangium rhizosphaerae</name>
    <dbReference type="NCBI Taxonomy" id="2269375"/>
    <lineage>
        <taxon>Bacteria</taxon>
        <taxon>Bacillati</taxon>
        <taxon>Actinomycetota</taxon>
        <taxon>Actinomycetes</taxon>
        <taxon>Streptosporangiales</taxon>
        <taxon>Streptosporangiaceae</taxon>
        <taxon>Sphaerisporangium</taxon>
    </lineage>
</organism>
<keyword evidence="1" id="KW-1133">Transmembrane helix</keyword>
<protein>
    <recommendedName>
        <fullName evidence="4">SPW repeat-containing protein</fullName>
    </recommendedName>
</protein>
<sequence length="131" mass="14113">MTTSEHPVPSASSVRRALDGRMPPWWLGLLLVPVDVYLAISLGEKHGLAVGVLAAVVYGALTFVPLFFEEVTAWSKAHPVLDGLVLVPLIFLALAYLTPLSLAMCAAVTAACGLPWPVVVTVLRRRRRRTG</sequence>
<comment type="caution">
    <text evidence="2">The sequence shown here is derived from an EMBL/GenBank/DDBJ whole genome shotgun (WGS) entry which is preliminary data.</text>
</comment>
<keyword evidence="1" id="KW-0812">Transmembrane</keyword>
<feature type="transmembrane region" description="Helical" evidence="1">
    <location>
        <begin position="25"/>
        <end position="42"/>
    </location>
</feature>
<proteinExistence type="predicted"/>
<evidence type="ECO:0008006" key="4">
    <source>
        <dbReference type="Google" id="ProtNLM"/>
    </source>
</evidence>
<keyword evidence="3" id="KW-1185">Reference proteome</keyword>
<evidence type="ECO:0000313" key="3">
    <source>
        <dbReference type="Proteomes" id="UP001596496"/>
    </source>
</evidence>
<evidence type="ECO:0000313" key="2">
    <source>
        <dbReference type="EMBL" id="MFC7382024.1"/>
    </source>
</evidence>
<gene>
    <name evidence="2" type="ORF">ACFQSB_07380</name>
</gene>